<organism evidence="1 2">
    <name type="scientific">Trematosphaeria pertusa</name>
    <dbReference type="NCBI Taxonomy" id="390896"/>
    <lineage>
        <taxon>Eukaryota</taxon>
        <taxon>Fungi</taxon>
        <taxon>Dikarya</taxon>
        <taxon>Ascomycota</taxon>
        <taxon>Pezizomycotina</taxon>
        <taxon>Dothideomycetes</taxon>
        <taxon>Pleosporomycetidae</taxon>
        <taxon>Pleosporales</taxon>
        <taxon>Massarineae</taxon>
        <taxon>Trematosphaeriaceae</taxon>
        <taxon>Trematosphaeria</taxon>
    </lineage>
</organism>
<reference evidence="1" key="1">
    <citation type="journal article" date="2020" name="Stud. Mycol.">
        <title>101 Dothideomycetes genomes: a test case for predicting lifestyles and emergence of pathogens.</title>
        <authorList>
            <person name="Haridas S."/>
            <person name="Albert R."/>
            <person name="Binder M."/>
            <person name="Bloem J."/>
            <person name="Labutti K."/>
            <person name="Salamov A."/>
            <person name="Andreopoulos B."/>
            <person name="Baker S."/>
            <person name="Barry K."/>
            <person name="Bills G."/>
            <person name="Bluhm B."/>
            <person name="Cannon C."/>
            <person name="Castanera R."/>
            <person name="Culley D."/>
            <person name="Daum C."/>
            <person name="Ezra D."/>
            <person name="Gonzalez J."/>
            <person name="Henrissat B."/>
            <person name="Kuo A."/>
            <person name="Liang C."/>
            <person name="Lipzen A."/>
            <person name="Lutzoni F."/>
            <person name="Magnuson J."/>
            <person name="Mondo S."/>
            <person name="Nolan M."/>
            <person name="Ohm R."/>
            <person name="Pangilinan J."/>
            <person name="Park H.-J."/>
            <person name="Ramirez L."/>
            <person name="Alfaro M."/>
            <person name="Sun H."/>
            <person name="Tritt A."/>
            <person name="Yoshinaga Y."/>
            <person name="Zwiers L.-H."/>
            <person name="Turgeon B."/>
            <person name="Goodwin S."/>
            <person name="Spatafora J."/>
            <person name="Crous P."/>
            <person name="Grigoriev I."/>
        </authorList>
    </citation>
    <scope>NUCLEOTIDE SEQUENCE</scope>
    <source>
        <strain evidence="1">CBS 122368</strain>
    </source>
</reference>
<accession>A0A6A6IHY2</accession>
<name>A0A6A6IHY2_9PLEO</name>
<keyword evidence="2" id="KW-1185">Reference proteome</keyword>
<proteinExistence type="predicted"/>
<protein>
    <submittedName>
        <fullName evidence="1">Uncharacterized protein</fullName>
    </submittedName>
</protein>
<evidence type="ECO:0000313" key="1">
    <source>
        <dbReference type="EMBL" id="KAF2249163.1"/>
    </source>
</evidence>
<dbReference type="RefSeq" id="XP_033684167.1">
    <property type="nucleotide sequence ID" value="XM_033821953.1"/>
</dbReference>
<dbReference type="AlphaFoldDB" id="A0A6A6IHY2"/>
<dbReference type="Proteomes" id="UP000800094">
    <property type="component" value="Unassembled WGS sequence"/>
</dbReference>
<gene>
    <name evidence="1" type="ORF">BU26DRAFT_313268</name>
</gene>
<dbReference type="GeneID" id="54575283"/>
<evidence type="ECO:0000313" key="2">
    <source>
        <dbReference type="Proteomes" id="UP000800094"/>
    </source>
</evidence>
<dbReference type="EMBL" id="ML987195">
    <property type="protein sequence ID" value="KAF2249163.1"/>
    <property type="molecule type" value="Genomic_DNA"/>
</dbReference>
<sequence length="207" mass="23428">MLRIEYELIFAASENESTYRLRRRISDPWEVCDEAKDLSPYSDLHTAPPPLLGHYYGSQRTVYRSLSTHEDPLRGLTKAPSRESAQISALRMGGREVCCCAGPPIRCQADGSPLDALDEGRQWRYSLQWHRGANVHLVRHVAFWLPGCCAATLLEPGATKMCPVELVQNVITRVLKGSAVLEDCFFLVVQKGVYLRWISTYVMWRSA</sequence>